<organism evidence="3 4">
    <name type="scientific">Acorus calamus</name>
    <name type="common">Sweet flag</name>
    <dbReference type="NCBI Taxonomy" id="4465"/>
    <lineage>
        <taxon>Eukaryota</taxon>
        <taxon>Viridiplantae</taxon>
        <taxon>Streptophyta</taxon>
        <taxon>Embryophyta</taxon>
        <taxon>Tracheophyta</taxon>
        <taxon>Spermatophyta</taxon>
        <taxon>Magnoliopsida</taxon>
        <taxon>Liliopsida</taxon>
        <taxon>Acoraceae</taxon>
        <taxon>Acorus</taxon>
    </lineage>
</organism>
<reference evidence="3" key="2">
    <citation type="submission" date="2023-06" db="EMBL/GenBank/DDBJ databases">
        <authorList>
            <person name="Ma L."/>
            <person name="Liu K.-W."/>
            <person name="Li Z."/>
            <person name="Hsiao Y.-Y."/>
            <person name="Qi Y."/>
            <person name="Fu T."/>
            <person name="Tang G."/>
            <person name="Zhang D."/>
            <person name="Sun W.-H."/>
            <person name="Liu D.-K."/>
            <person name="Li Y."/>
            <person name="Chen G.-Z."/>
            <person name="Liu X.-D."/>
            <person name="Liao X.-Y."/>
            <person name="Jiang Y.-T."/>
            <person name="Yu X."/>
            <person name="Hao Y."/>
            <person name="Huang J."/>
            <person name="Zhao X.-W."/>
            <person name="Ke S."/>
            <person name="Chen Y.-Y."/>
            <person name="Wu W.-L."/>
            <person name="Hsu J.-L."/>
            <person name="Lin Y.-F."/>
            <person name="Huang M.-D."/>
            <person name="Li C.-Y."/>
            <person name="Huang L."/>
            <person name="Wang Z.-W."/>
            <person name="Zhao X."/>
            <person name="Zhong W.-Y."/>
            <person name="Peng D.-H."/>
            <person name="Ahmad S."/>
            <person name="Lan S."/>
            <person name="Zhang J.-S."/>
            <person name="Tsai W.-C."/>
            <person name="Van De Peer Y."/>
            <person name="Liu Z.-J."/>
        </authorList>
    </citation>
    <scope>NUCLEOTIDE SEQUENCE</scope>
    <source>
        <strain evidence="3">CP</strain>
        <tissue evidence="3">Leaves</tissue>
    </source>
</reference>
<accession>A0AAV9E9Z3</accession>
<evidence type="ECO:0000256" key="1">
    <source>
        <dbReference type="SAM" id="MobiDB-lite"/>
    </source>
</evidence>
<evidence type="ECO:0000313" key="3">
    <source>
        <dbReference type="EMBL" id="KAK1309675.1"/>
    </source>
</evidence>
<evidence type="ECO:0000313" key="4">
    <source>
        <dbReference type="Proteomes" id="UP001180020"/>
    </source>
</evidence>
<feature type="domain" description="DUF7028" evidence="2">
    <location>
        <begin position="107"/>
        <end position="163"/>
    </location>
</feature>
<reference evidence="3" key="1">
    <citation type="journal article" date="2023" name="Nat. Commun.">
        <title>Diploid and tetraploid genomes of Acorus and the evolution of monocots.</title>
        <authorList>
            <person name="Ma L."/>
            <person name="Liu K.W."/>
            <person name="Li Z."/>
            <person name="Hsiao Y.Y."/>
            <person name="Qi Y."/>
            <person name="Fu T."/>
            <person name="Tang G.D."/>
            <person name="Zhang D."/>
            <person name="Sun W.H."/>
            <person name="Liu D.K."/>
            <person name="Li Y."/>
            <person name="Chen G.Z."/>
            <person name="Liu X.D."/>
            <person name="Liao X.Y."/>
            <person name="Jiang Y.T."/>
            <person name="Yu X."/>
            <person name="Hao Y."/>
            <person name="Huang J."/>
            <person name="Zhao X.W."/>
            <person name="Ke S."/>
            <person name="Chen Y.Y."/>
            <person name="Wu W.L."/>
            <person name="Hsu J.L."/>
            <person name="Lin Y.F."/>
            <person name="Huang M.D."/>
            <person name="Li C.Y."/>
            <person name="Huang L."/>
            <person name="Wang Z.W."/>
            <person name="Zhao X."/>
            <person name="Zhong W.Y."/>
            <person name="Peng D.H."/>
            <person name="Ahmad S."/>
            <person name="Lan S."/>
            <person name="Zhang J.S."/>
            <person name="Tsai W.C."/>
            <person name="Van de Peer Y."/>
            <person name="Liu Z.J."/>
        </authorList>
    </citation>
    <scope>NUCLEOTIDE SEQUENCE</scope>
    <source>
        <strain evidence="3">CP</strain>
    </source>
</reference>
<comment type="caution">
    <text evidence="3">The sequence shown here is derived from an EMBL/GenBank/DDBJ whole genome shotgun (WGS) entry which is preliminary data.</text>
</comment>
<feature type="region of interest" description="Disordered" evidence="1">
    <location>
        <begin position="33"/>
        <end position="65"/>
    </location>
</feature>
<dbReference type="AlphaFoldDB" id="A0AAV9E9Z3"/>
<dbReference type="Pfam" id="PF22970">
    <property type="entry name" value="DUF7028"/>
    <property type="match status" value="1"/>
</dbReference>
<gene>
    <name evidence="3" type="ORF">QJS10_CPA08g01198</name>
</gene>
<proteinExistence type="predicted"/>
<keyword evidence="4" id="KW-1185">Reference proteome</keyword>
<name>A0AAV9E9Z3_ACOCL</name>
<dbReference type="InterPro" id="IPR054292">
    <property type="entry name" value="DUF7028"/>
</dbReference>
<sequence length="244" mass="27042">MKGDDDLLGLDEERRIFMEIFCSNRGGVGTESILKMSGGGSESSDAAGEKKLNVVPDDDAHGKTENAVASRDDGEDLKVLAVAVEEKEKAIVCHEAGDDDNRDLTAECEELRSSLRLHAHQLLEDAGWTIRNRNRQDRNTDYFLFISPTGDKLFSLIKAWMACGVSMFGDGLSEGDRRQWATIDGFWSDLSKILVYVENEMQSEAPISLSRRWRLLNPFVSLACIKKKIGALRKGKLVCSGRGV</sequence>
<evidence type="ECO:0000259" key="2">
    <source>
        <dbReference type="Pfam" id="PF22970"/>
    </source>
</evidence>
<dbReference type="EMBL" id="JAUJYO010000008">
    <property type="protein sequence ID" value="KAK1309675.1"/>
    <property type="molecule type" value="Genomic_DNA"/>
</dbReference>
<protein>
    <recommendedName>
        <fullName evidence="2">DUF7028 domain-containing protein</fullName>
    </recommendedName>
</protein>
<feature type="compositionally biased region" description="Basic and acidic residues" evidence="1">
    <location>
        <begin position="47"/>
        <end position="65"/>
    </location>
</feature>
<dbReference type="Proteomes" id="UP001180020">
    <property type="component" value="Unassembled WGS sequence"/>
</dbReference>